<dbReference type="GO" id="GO:0000978">
    <property type="term" value="F:RNA polymerase II cis-regulatory region sequence-specific DNA binding"/>
    <property type="evidence" value="ECO:0007669"/>
    <property type="project" value="TreeGrafter"/>
</dbReference>
<dbReference type="GO" id="GO:0008270">
    <property type="term" value="F:zinc ion binding"/>
    <property type="evidence" value="ECO:0007669"/>
    <property type="project" value="UniProtKB-KW"/>
</dbReference>
<dbReference type="PANTHER" id="PTHR23235">
    <property type="entry name" value="KRUEPPEL-LIKE TRANSCRIPTION FACTOR"/>
    <property type="match status" value="1"/>
</dbReference>
<feature type="region of interest" description="Disordered" evidence="5">
    <location>
        <begin position="238"/>
        <end position="273"/>
    </location>
</feature>
<evidence type="ECO:0000256" key="1">
    <source>
        <dbReference type="ARBA" id="ARBA00022723"/>
    </source>
</evidence>
<dbReference type="PANTHER" id="PTHR23235:SF120">
    <property type="entry name" value="KRUPPEL-LIKE FACTOR 15"/>
    <property type="match status" value="1"/>
</dbReference>
<feature type="domain" description="C2H2-type" evidence="6">
    <location>
        <begin position="277"/>
        <end position="304"/>
    </location>
</feature>
<protein>
    <recommendedName>
        <fullName evidence="6">C2H2-type domain-containing protein</fullName>
    </recommendedName>
</protein>
<evidence type="ECO:0000313" key="7">
    <source>
        <dbReference type="EMBL" id="CDH55246.1"/>
    </source>
</evidence>
<evidence type="ECO:0000256" key="2">
    <source>
        <dbReference type="ARBA" id="ARBA00022771"/>
    </source>
</evidence>
<sequence>MLAGSPGSHEEQRTLQQEDQVPSSIVLEQYQGVGYCNDESFLSTSPVSIQQQQASLLSPYGCLDTNGHGKTYEVSDNLFMPSNMCPSWLPVENDFSLGDMLDDECSWLATPQSHESFLTTPPPSSLTCGSSSPCLDDYASSQPSIYSQQHTPQLAWTSSSTSAESSIGSVSCNQSFLYNNGPVNNTADYTLLCLSPPQSCSTSASTLAQLVNGLSVDASPTPTASDGMLLQPWLEQQVYAQQQQQQPPTPQQPEQPRAKKGRQTSAAKKKPVRRTRHTCPFCFHTSNRANNMKEHIMTHYPDRPKDFKCHLCDKAFARKHDMKRHLKTHERRRKPRYPGTLLFC</sequence>
<dbReference type="STRING" id="1263082.A0A068S1Y3"/>
<feature type="compositionally biased region" description="Basic residues" evidence="5">
    <location>
        <begin position="258"/>
        <end position="273"/>
    </location>
</feature>
<keyword evidence="2 4" id="KW-0863">Zinc-finger</keyword>
<evidence type="ECO:0000259" key="6">
    <source>
        <dbReference type="PROSITE" id="PS50157"/>
    </source>
</evidence>
<dbReference type="InterPro" id="IPR036236">
    <property type="entry name" value="Znf_C2H2_sf"/>
</dbReference>
<gene>
    <name evidence="7" type="ORF">LCOR_06406.1</name>
</gene>
<feature type="region of interest" description="Disordered" evidence="5">
    <location>
        <begin position="1"/>
        <end position="21"/>
    </location>
</feature>
<dbReference type="Gene3D" id="3.30.160.60">
    <property type="entry name" value="Classic Zinc Finger"/>
    <property type="match status" value="1"/>
</dbReference>
<reference evidence="7" key="1">
    <citation type="submission" date="2013-08" db="EMBL/GenBank/DDBJ databases">
        <title>Gene expansion shapes genome architecture in the human pathogen Lichtheimia corymbifera: an evolutionary genomics analysis in the ancient terrestrial Mucorales (Mucoromycotina).</title>
        <authorList>
            <person name="Schwartze V.U."/>
            <person name="Winter S."/>
            <person name="Shelest E."/>
            <person name="Marcet-Houben M."/>
            <person name="Horn F."/>
            <person name="Wehner S."/>
            <person name="Hoffmann K."/>
            <person name="Riege K."/>
            <person name="Sammeth M."/>
            <person name="Nowrousian M."/>
            <person name="Valiante V."/>
            <person name="Linde J."/>
            <person name="Jacobsen I.D."/>
            <person name="Marz M."/>
            <person name="Brakhage A.A."/>
            <person name="Gabaldon T."/>
            <person name="Bocker S."/>
            <person name="Voigt K."/>
        </authorList>
    </citation>
    <scope>NUCLEOTIDE SEQUENCE [LARGE SCALE GENOMIC DNA]</scope>
    <source>
        <strain evidence="7">FSU 9682</strain>
    </source>
</reference>
<accession>A0A068S1Y3</accession>
<dbReference type="AlphaFoldDB" id="A0A068S1Y3"/>
<comment type="caution">
    <text evidence="7">The sequence shown here is derived from an EMBL/GenBank/DDBJ whole genome shotgun (WGS) entry which is preliminary data.</text>
</comment>
<keyword evidence="3" id="KW-0862">Zinc</keyword>
<evidence type="ECO:0000313" key="8">
    <source>
        <dbReference type="Proteomes" id="UP000027586"/>
    </source>
</evidence>
<evidence type="ECO:0000256" key="3">
    <source>
        <dbReference type="ARBA" id="ARBA00022833"/>
    </source>
</evidence>
<dbReference type="OrthoDB" id="8117402at2759"/>
<evidence type="ECO:0000256" key="5">
    <source>
        <dbReference type="SAM" id="MobiDB-lite"/>
    </source>
</evidence>
<dbReference type="PROSITE" id="PS00028">
    <property type="entry name" value="ZINC_FINGER_C2H2_1"/>
    <property type="match status" value="1"/>
</dbReference>
<proteinExistence type="predicted"/>
<organism evidence="7 8">
    <name type="scientific">Lichtheimia corymbifera JMRC:FSU:9682</name>
    <dbReference type="NCBI Taxonomy" id="1263082"/>
    <lineage>
        <taxon>Eukaryota</taxon>
        <taxon>Fungi</taxon>
        <taxon>Fungi incertae sedis</taxon>
        <taxon>Mucoromycota</taxon>
        <taxon>Mucoromycotina</taxon>
        <taxon>Mucoromycetes</taxon>
        <taxon>Mucorales</taxon>
        <taxon>Lichtheimiaceae</taxon>
        <taxon>Lichtheimia</taxon>
    </lineage>
</organism>
<evidence type="ECO:0000256" key="4">
    <source>
        <dbReference type="PROSITE-ProRule" id="PRU00042"/>
    </source>
</evidence>
<dbReference type="InterPro" id="IPR013087">
    <property type="entry name" value="Znf_C2H2_type"/>
</dbReference>
<dbReference type="GO" id="GO:0000981">
    <property type="term" value="F:DNA-binding transcription factor activity, RNA polymerase II-specific"/>
    <property type="evidence" value="ECO:0007669"/>
    <property type="project" value="TreeGrafter"/>
</dbReference>
<keyword evidence="1" id="KW-0479">Metal-binding</keyword>
<dbReference type="EMBL" id="CBTN010000028">
    <property type="protein sequence ID" value="CDH55246.1"/>
    <property type="molecule type" value="Genomic_DNA"/>
</dbReference>
<dbReference type="Pfam" id="PF00096">
    <property type="entry name" value="zf-C2H2"/>
    <property type="match status" value="1"/>
</dbReference>
<dbReference type="SUPFAM" id="SSF57667">
    <property type="entry name" value="beta-beta-alpha zinc fingers"/>
    <property type="match status" value="1"/>
</dbReference>
<dbReference type="Proteomes" id="UP000027586">
    <property type="component" value="Unassembled WGS sequence"/>
</dbReference>
<dbReference type="PROSITE" id="PS50157">
    <property type="entry name" value="ZINC_FINGER_C2H2_2"/>
    <property type="match status" value="2"/>
</dbReference>
<dbReference type="SMART" id="SM00355">
    <property type="entry name" value="ZnF_C2H2"/>
    <property type="match status" value="2"/>
</dbReference>
<keyword evidence="8" id="KW-1185">Reference proteome</keyword>
<name>A0A068S1Y3_9FUNG</name>
<dbReference type="VEuPathDB" id="FungiDB:LCOR_06406.1"/>
<feature type="domain" description="C2H2-type" evidence="6">
    <location>
        <begin position="307"/>
        <end position="334"/>
    </location>
</feature>